<dbReference type="Proteomes" id="UP000580250">
    <property type="component" value="Unassembled WGS sequence"/>
</dbReference>
<comment type="caution">
    <text evidence="1">The sequence shown here is derived from an EMBL/GenBank/DDBJ whole genome shotgun (WGS) entry which is preliminary data.</text>
</comment>
<proteinExistence type="predicted"/>
<dbReference type="EMBL" id="CAJEWN010002868">
    <property type="protein sequence ID" value="CAD2205605.1"/>
    <property type="molecule type" value="Genomic_DNA"/>
</dbReference>
<evidence type="ECO:0000313" key="2">
    <source>
        <dbReference type="Proteomes" id="UP000580250"/>
    </source>
</evidence>
<gene>
    <name evidence="1" type="ORF">MENT_LOCUS59428</name>
</gene>
<evidence type="ECO:0000313" key="1">
    <source>
        <dbReference type="EMBL" id="CAD2205605.1"/>
    </source>
</evidence>
<accession>A0A6V7Y282</accession>
<reference evidence="1 2" key="1">
    <citation type="submission" date="2020-08" db="EMBL/GenBank/DDBJ databases">
        <authorList>
            <person name="Koutsovoulos G."/>
            <person name="Danchin GJ E."/>
        </authorList>
    </citation>
    <scope>NUCLEOTIDE SEQUENCE [LARGE SCALE GENOMIC DNA]</scope>
</reference>
<name>A0A6V7Y282_MELEN</name>
<organism evidence="1 2">
    <name type="scientific">Meloidogyne enterolobii</name>
    <name type="common">Root-knot nematode worm</name>
    <name type="synonym">Meloidogyne mayaguensis</name>
    <dbReference type="NCBI Taxonomy" id="390850"/>
    <lineage>
        <taxon>Eukaryota</taxon>
        <taxon>Metazoa</taxon>
        <taxon>Ecdysozoa</taxon>
        <taxon>Nematoda</taxon>
        <taxon>Chromadorea</taxon>
        <taxon>Rhabditida</taxon>
        <taxon>Tylenchina</taxon>
        <taxon>Tylenchomorpha</taxon>
        <taxon>Tylenchoidea</taxon>
        <taxon>Meloidogynidae</taxon>
        <taxon>Meloidogyninae</taxon>
        <taxon>Meloidogyne</taxon>
    </lineage>
</organism>
<protein>
    <submittedName>
        <fullName evidence="1">Uncharacterized protein</fullName>
    </submittedName>
</protein>
<dbReference type="AlphaFoldDB" id="A0A6V7Y282"/>
<sequence length="47" mass="5286">MLKALSNVANLLSCMTFQCSRSNEWKEFKIANPTLAHKMLEMLAVDG</sequence>